<dbReference type="CDD" id="cd07377">
    <property type="entry name" value="WHTH_GntR"/>
    <property type="match status" value="1"/>
</dbReference>
<comment type="caution">
    <text evidence="5">The sequence shown here is derived from an EMBL/GenBank/DDBJ whole genome shotgun (WGS) entry which is preliminary data.</text>
</comment>
<dbReference type="GO" id="GO:0045892">
    <property type="term" value="P:negative regulation of DNA-templated transcription"/>
    <property type="evidence" value="ECO:0007669"/>
    <property type="project" value="TreeGrafter"/>
</dbReference>
<dbReference type="InterPro" id="IPR036390">
    <property type="entry name" value="WH_DNA-bd_sf"/>
</dbReference>
<feature type="domain" description="HTH gntR-type" evidence="4">
    <location>
        <begin position="2"/>
        <end position="70"/>
    </location>
</feature>
<protein>
    <submittedName>
        <fullName evidence="5">GntR family transcriptional regulator</fullName>
    </submittedName>
</protein>
<dbReference type="Pfam" id="PF00392">
    <property type="entry name" value="GntR"/>
    <property type="match status" value="1"/>
</dbReference>
<dbReference type="SMART" id="SM00866">
    <property type="entry name" value="UTRA"/>
    <property type="match status" value="1"/>
</dbReference>
<keyword evidence="1" id="KW-0805">Transcription regulation</keyword>
<organism evidence="5 6">
    <name type="scientific">Candidatus Desulfolinea nitratireducens</name>
    <dbReference type="NCBI Taxonomy" id="2841698"/>
    <lineage>
        <taxon>Bacteria</taxon>
        <taxon>Bacillati</taxon>
        <taxon>Chloroflexota</taxon>
        <taxon>Anaerolineae</taxon>
        <taxon>Anaerolineales</taxon>
        <taxon>Anaerolineales incertae sedis</taxon>
        <taxon>Candidatus Desulfolinea</taxon>
    </lineage>
</organism>
<keyword evidence="3" id="KW-0804">Transcription</keyword>
<dbReference type="GO" id="GO:0003700">
    <property type="term" value="F:DNA-binding transcription factor activity"/>
    <property type="evidence" value="ECO:0007669"/>
    <property type="project" value="InterPro"/>
</dbReference>
<dbReference type="EMBL" id="JACNJN010000144">
    <property type="protein sequence ID" value="MBC8336154.1"/>
    <property type="molecule type" value="Genomic_DNA"/>
</dbReference>
<dbReference type="PANTHER" id="PTHR44846:SF17">
    <property type="entry name" value="GNTR-FAMILY TRANSCRIPTIONAL REGULATOR"/>
    <property type="match status" value="1"/>
</dbReference>
<dbReference type="PANTHER" id="PTHR44846">
    <property type="entry name" value="MANNOSYL-D-GLYCERATE TRANSPORT/METABOLISM SYSTEM REPRESSOR MNGR-RELATED"/>
    <property type="match status" value="1"/>
</dbReference>
<keyword evidence="2" id="KW-0238">DNA-binding</keyword>
<dbReference type="PROSITE" id="PS50949">
    <property type="entry name" value="HTH_GNTR"/>
    <property type="match status" value="1"/>
</dbReference>
<dbReference type="SUPFAM" id="SSF64288">
    <property type="entry name" value="Chorismate lyase-like"/>
    <property type="match status" value="1"/>
</dbReference>
<dbReference type="InterPro" id="IPR011663">
    <property type="entry name" value="UTRA"/>
</dbReference>
<evidence type="ECO:0000256" key="1">
    <source>
        <dbReference type="ARBA" id="ARBA00023015"/>
    </source>
</evidence>
<dbReference type="AlphaFoldDB" id="A0A8J6NNB0"/>
<dbReference type="InterPro" id="IPR028978">
    <property type="entry name" value="Chorismate_lyase_/UTRA_dom_sf"/>
</dbReference>
<dbReference type="Proteomes" id="UP000614469">
    <property type="component" value="Unassembled WGS sequence"/>
</dbReference>
<dbReference type="SUPFAM" id="SSF46785">
    <property type="entry name" value="Winged helix' DNA-binding domain"/>
    <property type="match status" value="1"/>
</dbReference>
<reference evidence="5 6" key="1">
    <citation type="submission" date="2020-08" db="EMBL/GenBank/DDBJ databases">
        <title>Bridging the membrane lipid divide: bacteria of the FCB group superphylum have the potential to synthesize archaeal ether lipids.</title>
        <authorList>
            <person name="Villanueva L."/>
            <person name="Von Meijenfeldt F.A.B."/>
            <person name="Westbye A.B."/>
            <person name="Yadav S."/>
            <person name="Hopmans E.C."/>
            <person name="Dutilh B.E."/>
            <person name="Sinninghe Damste J.S."/>
        </authorList>
    </citation>
    <scope>NUCLEOTIDE SEQUENCE [LARGE SCALE GENOMIC DNA]</scope>
    <source>
        <strain evidence="5">NIOZ-UU36</strain>
    </source>
</reference>
<dbReference type="PRINTS" id="PR00035">
    <property type="entry name" value="HTHGNTR"/>
</dbReference>
<dbReference type="InterPro" id="IPR000524">
    <property type="entry name" value="Tscrpt_reg_HTH_GntR"/>
</dbReference>
<dbReference type="InterPro" id="IPR036388">
    <property type="entry name" value="WH-like_DNA-bd_sf"/>
</dbReference>
<sequence length="238" mass="26363">MAVNSPFQKLQADLGVLISTIPAGERLLSEPKLAKQLGVSRATLREAMRTFETQGLIRRRQGAGTFVVGQVPVLESGLEVLESIETMAQRMGMTVSVKDFRVEQVLATEKQIQKLNVPLETPLIRISRVMSTNKRPAAFLVDTLPSDFLSEDELPDKFRGSVLDFLIARGDSPTMAKIAVNARSAPSYVAKALEIQRGDVLLRLSSQLYLDADQVIDYSIGYFLPGYFNFHVLGRVHL</sequence>
<evidence type="ECO:0000256" key="2">
    <source>
        <dbReference type="ARBA" id="ARBA00023125"/>
    </source>
</evidence>
<evidence type="ECO:0000259" key="4">
    <source>
        <dbReference type="PROSITE" id="PS50949"/>
    </source>
</evidence>
<name>A0A8J6NNB0_9CHLR</name>
<evidence type="ECO:0000256" key="3">
    <source>
        <dbReference type="ARBA" id="ARBA00023163"/>
    </source>
</evidence>
<evidence type="ECO:0000313" key="6">
    <source>
        <dbReference type="Proteomes" id="UP000614469"/>
    </source>
</evidence>
<accession>A0A8J6NNB0</accession>
<proteinExistence type="predicted"/>
<dbReference type="GO" id="GO:0003677">
    <property type="term" value="F:DNA binding"/>
    <property type="evidence" value="ECO:0007669"/>
    <property type="project" value="UniProtKB-KW"/>
</dbReference>
<evidence type="ECO:0000313" key="5">
    <source>
        <dbReference type="EMBL" id="MBC8336154.1"/>
    </source>
</evidence>
<dbReference type="Pfam" id="PF07702">
    <property type="entry name" value="UTRA"/>
    <property type="match status" value="1"/>
</dbReference>
<dbReference type="Gene3D" id="3.40.1410.10">
    <property type="entry name" value="Chorismate lyase-like"/>
    <property type="match status" value="1"/>
</dbReference>
<dbReference type="Gene3D" id="1.10.10.10">
    <property type="entry name" value="Winged helix-like DNA-binding domain superfamily/Winged helix DNA-binding domain"/>
    <property type="match status" value="1"/>
</dbReference>
<dbReference type="SMART" id="SM00345">
    <property type="entry name" value="HTH_GNTR"/>
    <property type="match status" value="1"/>
</dbReference>
<dbReference type="InterPro" id="IPR050679">
    <property type="entry name" value="Bact_HTH_transcr_reg"/>
</dbReference>
<gene>
    <name evidence="5" type="ORF">H8E29_12875</name>
</gene>